<comment type="caution">
    <text evidence="4">The sequence shown here is derived from an EMBL/GenBank/DDBJ whole genome shotgun (WGS) entry which is preliminary data.</text>
</comment>
<keyword evidence="5" id="KW-1185">Reference proteome</keyword>
<gene>
    <name evidence="4" type="ORF">ACFY35_18355</name>
</gene>
<evidence type="ECO:0000256" key="1">
    <source>
        <dbReference type="SAM" id="MobiDB-lite"/>
    </source>
</evidence>
<name>A0ABW6WED5_9ACTN</name>
<keyword evidence="2" id="KW-0732">Signal</keyword>
<reference evidence="4 5" key="1">
    <citation type="submission" date="2024-10" db="EMBL/GenBank/DDBJ databases">
        <title>The Natural Products Discovery Center: Release of the First 8490 Sequenced Strains for Exploring Actinobacteria Biosynthetic Diversity.</title>
        <authorList>
            <person name="Kalkreuter E."/>
            <person name="Kautsar S.A."/>
            <person name="Yang D."/>
            <person name="Bader C.D."/>
            <person name="Teijaro C.N."/>
            <person name="Fluegel L."/>
            <person name="Davis C.M."/>
            <person name="Simpson J.R."/>
            <person name="Lauterbach L."/>
            <person name="Steele A.D."/>
            <person name="Gui C."/>
            <person name="Meng S."/>
            <person name="Li G."/>
            <person name="Viehrig K."/>
            <person name="Ye F."/>
            <person name="Su P."/>
            <person name="Kiefer A.F."/>
            <person name="Nichols A."/>
            <person name="Cepeda A.J."/>
            <person name="Yan W."/>
            <person name="Fan B."/>
            <person name="Jiang Y."/>
            <person name="Adhikari A."/>
            <person name="Zheng C.-J."/>
            <person name="Schuster L."/>
            <person name="Cowan T.M."/>
            <person name="Smanski M.J."/>
            <person name="Chevrette M.G."/>
            <person name="De Carvalho L.P.S."/>
            <person name="Shen B."/>
        </authorList>
    </citation>
    <scope>NUCLEOTIDE SEQUENCE [LARGE SCALE GENOMIC DNA]</scope>
    <source>
        <strain evidence="4 5">NPDC000087</strain>
    </source>
</reference>
<evidence type="ECO:0000259" key="3">
    <source>
        <dbReference type="Pfam" id="PF11350"/>
    </source>
</evidence>
<proteinExistence type="predicted"/>
<dbReference type="PROSITE" id="PS51257">
    <property type="entry name" value="PROKAR_LIPOPROTEIN"/>
    <property type="match status" value="1"/>
</dbReference>
<feature type="domain" description="DUF3152" evidence="3">
    <location>
        <begin position="55"/>
        <end position="223"/>
    </location>
</feature>
<feature type="signal peptide" evidence="2">
    <location>
        <begin position="1"/>
        <end position="28"/>
    </location>
</feature>
<protein>
    <submittedName>
        <fullName evidence="4">DUF3152 domain-containing protein</fullName>
    </submittedName>
</protein>
<dbReference type="RefSeq" id="WP_084699366.1">
    <property type="nucleotide sequence ID" value="NZ_JBIAZU010000003.1"/>
</dbReference>
<evidence type="ECO:0000313" key="4">
    <source>
        <dbReference type="EMBL" id="MFF5291408.1"/>
    </source>
</evidence>
<feature type="region of interest" description="Disordered" evidence="1">
    <location>
        <begin position="28"/>
        <end position="52"/>
    </location>
</feature>
<dbReference type="InterPro" id="IPR022603">
    <property type="entry name" value="DUF3152"/>
</dbReference>
<feature type="chain" id="PRO_5045380482" evidence="2">
    <location>
        <begin position="29"/>
        <end position="261"/>
    </location>
</feature>
<organism evidence="4 5">
    <name type="scientific">Paractinoplanes globisporus</name>
    <dbReference type="NCBI Taxonomy" id="113565"/>
    <lineage>
        <taxon>Bacteria</taxon>
        <taxon>Bacillati</taxon>
        <taxon>Actinomycetota</taxon>
        <taxon>Actinomycetes</taxon>
        <taxon>Micromonosporales</taxon>
        <taxon>Micromonosporaceae</taxon>
        <taxon>Paractinoplanes</taxon>
    </lineage>
</organism>
<dbReference type="Pfam" id="PF11350">
    <property type="entry name" value="DUF3152"/>
    <property type="match status" value="1"/>
</dbReference>
<dbReference type="EMBL" id="JBIAZU010000003">
    <property type="protein sequence ID" value="MFF5291408.1"/>
    <property type="molecule type" value="Genomic_DNA"/>
</dbReference>
<evidence type="ECO:0000256" key="2">
    <source>
        <dbReference type="SAM" id="SignalP"/>
    </source>
</evidence>
<dbReference type="Proteomes" id="UP001602245">
    <property type="component" value="Unassembled WGS sequence"/>
</dbReference>
<sequence>MANRVHLWIAATLAALSVAACGPGVVTASPAPPPSPRPSASPASKKPRPTPVRVTYPARGHQDWTIAPAQSGQPLGQAGRLMRYRVAVEKDIKGLPAPVFAQAVATTLGDPRGWTAGGRWRFLRVGPGQHADFTVYLATPGTRDRLCDDNGDGYTSCRNGASVVLNVARWVKGVPFFASAGLATYRAYMVNHEVGHRLGNGHQLCPGNGKPAPVMEQQTLGLHGCRPNPWPYPDGRLYAGRSGQYGDHAPGRDYGILATPT</sequence>
<dbReference type="SUPFAM" id="SSF55486">
    <property type="entry name" value="Metalloproteases ('zincins'), catalytic domain"/>
    <property type="match status" value="1"/>
</dbReference>
<evidence type="ECO:0000313" key="5">
    <source>
        <dbReference type="Proteomes" id="UP001602245"/>
    </source>
</evidence>
<feature type="compositionally biased region" description="Pro residues" evidence="1">
    <location>
        <begin position="30"/>
        <end position="39"/>
    </location>
</feature>
<accession>A0ABW6WED5</accession>